<dbReference type="Proteomes" id="UP001602245">
    <property type="component" value="Unassembled WGS sequence"/>
</dbReference>
<proteinExistence type="predicted"/>
<comment type="caution">
    <text evidence="1">The sequence shown here is derived from an EMBL/GenBank/DDBJ whole genome shotgun (WGS) entry which is preliminary data.</text>
</comment>
<evidence type="ECO:0000313" key="2">
    <source>
        <dbReference type="Proteomes" id="UP001602245"/>
    </source>
</evidence>
<dbReference type="SUPFAM" id="SSF48239">
    <property type="entry name" value="Terpenoid cyclases/Protein prenyltransferases"/>
    <property type="match status" value="1"/>
</dbReference>
<protein>
    <recommendedName>
        <fullName evidence="3">Squalene cyclase N-terminal domain-containing protein</fullName>
    </recommendedName>
</protein>
<dbReference type="InterPro" id="IPR008930">
    <property type="entry name" value="Terpenoid_cyclase/PrenylTrfase"/>
</dbReference>
<reference evidence="1 2" key="1">
    <citation type="submission" date="2024-10" db="EMBL/GenBank/DDBJ databases">
        <title>The Natural Products Discovery Center: Release of the First 8490 Sequenced Strains for Exploring Actinobacteria Biosynthetic Diversity.</title>
        <authorList>
            <person name="Kalkreuter E."/>
            <person name="Kautsar S.A."/>
            <person name="Yang D."/>
            <person name="Bader C.D."/>
            <person name="Teijaro C.N."/>
            <person name="Fluegel L."/>
            <person name="Davis C.M."/>
            <person name="Simpson J.R."/>
            <person name="Lauterbach L."/>
            <person name="Steele A.D."/>
            <person name="Gui C."/>
            <person name="Meng S."/>
            <person name="Li G."/>
            <person name="Viehrig K."/>
            <person name="Ye F."/>
            <person name="Su P."/>
            <person name="Kiefer A.F."/>
            <person name="Nichols A."/>
            <person name="Cepeda A.J."/>
            <person name="Yan W."/>
            <person name="Fan B."/>
            <person name="Jiang Y."/>
            <person name="Adhikari A."/>
            <person name="Zheng C.-J."/>
            <person name="Schuster L."/>
            <person name="Cowan T.M."/>
            <person name="Smanski M.J."/>
            <person name="Chevrette M.G."/>
            <person name="De Carvalho L.P.S."/>
            <person name="Shen B."/>
        </authorList>
    </citation>
    <scope>NUCLEOTIDE SEQUENCE [LARGE SCALE GENOMIC DNA]</scope>
    <source>
        <strain evidence="1 2">NPDC000087</strain>
    </source>
</reference>
<keyword evidence="2" id="KW-1185">Reference proteome</keyword>
<accession>A0ABW6WUL7</accession>
<sequence length="196" mass="21818">MDDDVRSWLLEGDPAVRWRVRDLVGAPAEEVERERARVATEGWGARLLALQRDDGGWGEGDYSPKWTSTTYTMMHLIWLGLTPGNAAAARGCDRLWQWQAGWRARETCIVGMLIKITSIFRYGGERLDGLVGHLVGEQLDDGGWNCKSRGDKGMHGSFHTSIQALEALDAYARSGGTVATGTALERGRQFFLKHRL</sequence>
<gene>
    <name evidence="1" type="ORF">ACFY35_41290</name>
</gene>
<name>A0ABW6WUL7_9ACTN</name>
<organism evidence="1 2">
    <name type="scientific">Paractinoplanes globisporus</name>
    <dbReference type="NCBI Taxonomy" id="113565"/>
    <lineage>
        <taxon>Bacteria</taxon>
        <taxon>Bacillati</taxon>
        <taxon>Actinomycetota</taxon>
        <taxon>Actinomycetes</taxon>
        <taxon>Micromonosporales</taxon>
        <taxon>Micromonosporaceae</taxon>
        <taxon>Paractinoplanes</taxon>
    </lineage>
</organism>
<evidence type="ECO:0000313" key="1">
    <source>
        <dbReference type="EMBL" id="MFF5295907.1"/>
    </source>
</evidence>
<dbReference type="EMBL" id="JBIAZU010000008">
    <property type="protein sequence ID" value="MFF5295907.1"/>
    <property type="molecule type" value="Genomic_DNA"/>
</dbReference>
<dbReference type="Gene3D" id="1.50.10.20">
    <property type="match status" value="1"/>
</dbReference>
<evidence type="ECO:0008006" key="3">
    <source>
        <dbReference type="Google" id="ProtNLM"/>
    </source>
</evidence>
<dbReference type="RefSeq" id="WP_020516109.1">
    <property type="nucleotide sequence ID" value="NZ_JBIAZU010000008.1"/>
</dbReference>